<evidence type="ECO:0000313" key="3">
    <source>
        <dbReference type="Proteomes" id="UP000651482"/>
    </source>
</evidence>
<dbReference type="Gene3D" id="3.30.70.1070">
    <property type="entry name" value="Sporulation related repeat"/>
    <property type="match status" value="1"/>
</dbReference>
<dbReference type="Pfam" id="PF01520">
    <property type="entry name" value="Amidase_3"/>
    <property type="match status" value="1"/>
</dbReference>
<dbReference type="SUPFAM" id="SSF110997">
    <property type="entry name" value="Sporulation related repeat"/>
    <property type="match status" value="1"/>
</dbReference>
<dbReference type="GO" id="GO:0009253">
    <property type="term" value="P:peptidoglycan catabolic process"/>
    <property type="evidence" value="ECO:0007669"/>
    <property type="project" value="InterPro"/>
</dbReference>
<dbReference type="Pfam" id="PF05036">
    <property type="entry name" value="SPOR"/>
    <property type="match status" value="1"/>
</dbReference>
<dbReference type="InterPro" id="IPR002508">
    <property type="entry name" value="MurNAc-LAA_cat"/>
</dbReference>
<dbReference type="GO" id="GO:0008745">
    <property type="term" value="F:N-acetylmuramoyl-L-alanine amidase activity"/>
    <property type="evidence" value="ECO:0007669"/>
    <property type="project" value="InterPro"/>
</dbReference>
<evidence type="ECO:0000313" key="2">
    <source>
        <dbReference type="EMBL" id="MBC8534765.1"/>
    </source>
</evidence>
<dbReference type="Proteomes" id="UP000651482">
    <property type="component" value="Unassembled WGS sequence"/>
</dbReference>
<dbReference type="InterPro" id="IPR036680">
    <property type="entry name" value="SPOR-like_sf"/>
</dbReference>
<accession>A0A926DD18</accession>
<dbReference type="RefSeq" id="WP_249320350.1">
    <property type="nucleotide sequence ID" value="NZ_JACRSN010000023.1"/>
</dbReference>
<dbReference type="InterPro" id="IPR007730">
    <property type="entry name" value="SPOR-like_dom"/>
</dbReference>
<dbReference type="PROSITE" id="PS51724">
    <property type="entry name" value="SPOR"/>
    <property type="match status" value="1"/>
</dbReference>
<name>A0A926DD18_9FIRM</name>
<dbReference type="SUPFAM" id="SSF53187">
    <property type="entry name" value="Zn-dependent exopeptidases"/>
    <property type="match status" value="1"/>
</dbReference>
<comment type="caution">
    <text evidence="2">The sequence shown here is derived from an EMBL/GenBank/DDBJ whole genome shotgun (WGS) entry which is preliminary data.</text>
</comment>
<gene>
    <name evidence="2" type="ORF">IAG03_12370</name>
</gene>
<protein>
    <submittedName>
        <fullName evidence="2">N-acetylmuramoyl-L-alanine amidase</fullName>
    </submittedName>
</protein>
<proteinExistence type="predicted"/>
<dbReference type="EMBL" id="JACRSN010000023">
    <property type="protein sequence ID" value="MBC8534765.1"/>
    <property type="molecule type" value="Genomic_DNA"/>
</dbReference>
<dbReference type="GO" id="GO:0042834">
    <property type="term" value="F:peptidoglycan binding"/>
    <property type="evidence" value="ECO:0007669"/>
    <property type="project" value="InterPro"/>
</dbReference>
<keyword evidence="3" id="KW-1185">Reference proteome</keyword>
<dbReference type="Gene3D" id="3.40.630.40">
    <property type="entry name" value="Zn-dependent exopeptidases"/>
    <property type="match status" value="1"/>
</dbReference>
<feature type="domain" description="SPOR" evidence="1">
    <location>
        <begin position="190"/>
        <end position="230"/>
    </location>
</feature>
<reference evidence="2" key="1">
    <citation type="submission" date="2020-08" db="EMBL/GenBank/DDBJ databases">
        <title>Genome public.</title>
        <authorList>
            <person name="Liu C."/>
            <person name="Sun Q."/>
        </authorList>
    </citation>
    <scope>NUCLEOTIDE SEQUENCE</scope>
    <source>
        <strain evidence="2">NSJ-40</strain>
    </source>
</reference>
<sequence length="230" mass="25076">MAKKIYLSPSNQNGNLYKGQNTNEMEQCNRIAAAAEKHLRRNGYEVKRAPKGQDMSKSIAESNKWGADIHIPIHTNAGGGKGPLVMVYSKESGNMKYAQPVYDALLALSTGKKGYGVRVGTEMTAGNYMPSELSDTAAVSVYCECEFHDSADLAKWIVANVNKIGEAIAKGICKADGKSYIKEKPAAAPAKKDTIYRVQVGAFSEKKNAEAMEKKLKKDGYSTIVKEEKK</sequence>
<dbReference type="AlphaFoldDB" id="A0A926DD18"/>
<evidence type="ECO:0000259" key="1">
    <source>
        <dbReference type="PROSITE" id="PS51724"/>
    </source>
</evidence>
<organism evidence="2 3">
    <name type="scientific">Yeguia hominis</name>
    <dbReference type="NCBI Taxonomy" id="2763662"/>
    <lineage>
        <taxon>Bacteria</taxon>
        <taxon>Bacillati</taxon>
        <taxon>Bacillota</taxon>
        <taxon>Clostridia</taxon>
        <taxon>Eubacteriales</taxon>
        <taxon>Yeguiaceae</taxon>
        <taxon>Yeguia</taxon>
    </lineage>
</organism>